<protein>
    <submittedName>
        <fullName evidence="1">Abi family protein</fullName>
    </submittedName>
</protein>
<comment type="caution">
    <text evidence="1">The sequence shown here is derived from an EMBL/GenBank/DDBJ whole genome shotgun (WGS) entry which is preliminary data.</text>
</comment>
<dbReference type="RefSeq" id="WP_370595320.1">
    <property type="nucleotide sequence ID" value="NZ_JALBUR010000001.1"/>
</dbReference>
<dbReference type="Pfam" id="PF07751">
    <property type="entry name" value="Abi_2"/>
    <property type="match status" value="1"/>
</dbReference>
<reference evidence="1 2" key="1">
    <citation type="submission" date="2022-03" db="EMBL/GenBank/DDBJ databases">
        <title>Novel taxa within the pig intestine.</title>
        <authorList>
            <person name="Wylensek D."/>
            <person name="Bishof K."/>
            <person name="Afrizal A."/>
            <person name="Clavel T."/>
        </authorList>
    </citation>
    <scope>NUCLEOTIDE SEQUENCE [LARGE SCALE GENOMIC DNA]</scope>
    <source>
        <strain evidence="1 2">CLA-KB-P133</strain>
    </source>
</reference>
<dbReference type="EMBL" id="JALBUR010000001">
    <property type="protein sequence ID" value="MDX8418645.1"/>
    <property type="molecule type" value="Genomic_DNA"/>
</dbReference>
<dbReference type="InterPro" id="IPR011664">
    <property type="entry name" value="Abi_system_AbiD/AbiF-like"/>
</dbReference>
<gene>
    <name evidence="1" type="ORF">MOZ60_00895</name>
</gene>
<name>A0AB35U1E1_9FIRM</name>
<evidence type="ECO:0000313" key="2">
    <source>
        <dbReference type="Proteomes" id="UP001286174"/>
    </source>
</evidence>
<evidence type="ECO:0000313" key="1">
    <source>
        <dbReference type="EMBL" id="MDX8418645.1"/>
    </source>
</evidence>
<proteinExistence type="predicted"/>
<keyword evidence="2" id="KW-1185">Reference proteome</keyword>
<dbReference type="Proteomes" id="UP001286174">
    <property type="component" value="Unassembled WGS sequence"/>
</dbReference>
<dbReference type="AlphaFoldDB" id="A0AB35U1E1"/>
<organism evidence="1 2">
    <name type="scientific">Grylomicrobium aquisgranensis</name>
    <dbReference type="NCBI Taxonomy" id="2926318"/>
    <lineage>
        <taxon>Bacteria</taxon>
        <taxon>Bacillati</taxon>
        <taxon>Bacillota</taxon>
        <taxon>Erysipelotrichia</taxon>
        <taxon>Erysipelotrichales</taxon>
        <taxon>Erysipelotrichaceae</taxon>
        <taxon>Grylomicrobium</taxon>
    </lineage>
</organism>
<accession>A0AB35U1E1</accession>
<sequence length="295" mass="35326">MKEKSMIEYVPALKALPPWKESSMEEGKKVITFKKPLSIDEQIQYLHDTKRVVYNEMSVLLAKENIYRFNYINVITPFKHLFAKTDETGVPIKENGKHVYERDVDFNEYFQQFKQEREKYPLLYKSLLMFEESFNAILSYEVIHFYDISDFNKFSSFINTLLSSLHQLPYKQTAKDHMANSIQKFSNELAKYNSPYIFFDRLTLSELVTVFRCIDNDLQLKIFNSLVNQRCSIGYYDLETFDSVLPIIIQIRNYVCHGNSLEVLCMYYSIKDKMFRSRSDRRRYRNVIKRILKYE</sequence>